<dbReference type="InterPro" id="IPR025110">
    <property type="entry name" value="AMP-bd_C"/>
</dbReference>
<keyword evidence="7" id="KW-0045">Antibiotic biosynthesis</keyword>
<dbReference type="OrthoDB" id="9765680at2"/>
<dbReference type="Pfam" id="PF13193">
    <property type="entry name" value="AMP-binding_C"/>
    <property type="match status" value="1"/>
</dbReference>
<organism evidence="10 11">
    <name type="scientific">Paenibacillus methanolicus</name>
    <dbReference type="NCBI Taxonomy" id="582686"/>
    <lineage>
        <taxon>Bacteria</taxon>
        <taxon>Bacillati</taxon>
        <taxon>Bacillota</taxon>
        <taxon>Bacilli</taxon>
        <taxon>Bacillales</taxon>
        <taxon>Paenibacillaceae</taxon>
        <taxon>Paenibacillus</taxon>
    </lineage>
</organism>
<dbReference type="GO" id="GO:0043041">
    <property type="term" value="P:amino acid activation for nonribosomal peptide biosynthetic process"/>
    <property type="evidence" value="ECO:0007669"/>
    <property type="project" value="TreeGrafter"/>
</dbReference>
<dbReference type="SUPFAM" id="SSF47336">
    <property type="entry name" value="ACP-like"/>
    <property type="match status" value="1"/>
</dbReference>
<dbReference type="Pfam" id="PF00550">
    <property type="entry name" value="PP-binding"/>
    <property type="match status" value="1"/>
</dbReference>
<sequence length="1053" mass="119537">MHSTSVNMPFPGDTTIHRWFEEQVVRAPERIAVIHEEGAITYGELNRRANRLARTLRQAGVGPDRIVAIMTDRSLEMVVGLFGILKAGGAYLPIDPRYPSQRIRFMLEDSRAELLLVSGNPAVDTGGVKTIDLRSESAYEGAEETDLEPTGRATDLAYVIYTSGSTGQPKGVMIEHHSVINRLLWMQQAYPIGAHDVILQKTPFCFDVSVWELFWWSMVGAKVCMLVPQGEQDVDTIIRTIASRQVTTMHFVPSMLYAFVDYVETNGVPEGLRSLRRVFASGEALPARLVNRFNRLMRANGTALINLYGPTEATVDVSYFDCSSELELDLIPIGKPIDNMRLYVVEGENRLMPVGMTGELCISGVGLARGYLNRKALTEEKFVPNPFEPGERMYRTGDLARVLPDGNIEYLGRIDHQVKIRGYRIELGEIEARLHRHPSIKEAVVIDSADSQGMPFLCAYLVASDEVSTVDIKRYLSVDLPEYMIPARFVRLERMPLTSNGKLDRRSLPAPIAERVAEESYAPPRDETESFLVGQWSNLLEVEEVGIHDHFFELGGNSLQLQQLKMNVFRLARVSVSIADILRHPTPAKLAQLIRGLDREEPPPPLERVPAKPYYRLSDAQNRMYVLYEMNPASTIWNMPGAMSIRGPIDRDRLERCFREVFRRHESLRTSFERIDGRPVQRVRDDFAFELLHGEVDADQVDRTLASFIQPFPLHAAPLVRAGLFRIDEQTHLLVVDIHHIVFDGTSIGILFQELGALYNAEAGLEAPYQYKDFAEWELAWRSSASYRNQERFWLDAFQAAAPPLQLPTDYPRPARRTTEGEQLEREFPAELTASLRRFAIETETTLYMVLMACFSILLSKYSGQEDIVVGSFVSGRTHPDTTNIVGMFVNTLPIRSYPGKEKTFNDYVMEVKQFTLAALENQNYPFAELIDRLSEQPGWHPEWMRAMFTLQNTEHATLTLAGAEVVPYPIRFPYAGIDLSLQAEEAGDRLRFTLNYSTQLFRGHSMERLFDHYARIVEAAMRNPGLRIRELSLEPSNTHLEMQDLAEVTFDF</sequence>
<evidence type="ECO:0000256" key="5">
    <source>
        <dbReference type="ARBA" id="ARBA00022598"/>
    </source>
</evidence>
<protein>
    <submittedName>
        <fullName evidence="10">Surfactin family lipopeptide synthetase A/iturin family lipopeptide synthetase B</fullName>
    </submittedName>
</protein>
<evidence type="ECO:0000313" key="11">
    <source>
        <dbReference type="Proteomes" id="UP000323257"/>
    </source>
</evidence>
<feature type="domain" description="Carrier" evidence="9">
    <location>
        <begin position="523"/>
        <end position="598"/>
    </location>
</feature>
<evidence type="ECO:0000259" key="9">
    <source>
        <dbReference type="PROSITE" id="PS50075"/>
    </source>
</evidence>
<dbReference type="Pfam" id="PF00501">
    <property type="entry name" value="AMP-binding"/>
    <property type="match status" value="1"/>
</dbReference>
<dbReference type="GO" id="GO:0005829">
    <property type="term" value="C:cytosol"/>
    <property type="evidence" value="ECO:0007669"/>
    <property type="project" value="TreeGrafter"/>
</dbReference>
<dbReference type="PROSITE" id="PS50075">
    <property type="entry name" value="CARRIER"/>
    <property type="match status" value="1"/>
</dbReference>
<dbReference type="FunFam" id="3.40.50.12780:FF:000012">
    <property type="entry name" value="Non-ribosomal peptide synthetase"/>
    <property type="match status" value="1"/>
</dbReference>
<dbReference type="Gene3D" id="3.30.300.30">
    <property type="match status" value="1"/>
</dbReference>
<evidence type="ECO:0000256" key="6">
    <source>
        <dbReference type="ARBA" id="ARBA00022737"/>
    </source>
</evidence>
<dbReference type="NCBIfam" id="TIGR01733">
    <property type="entry name" value="AA-adenyl-dom"/>
    <property type="match status" value="1"/>
</dbReference>
<evidence type="ECO:0000256" key="4">
    <source>
        <dbReference type="ARBA" id="ARBA00022553"/>
    </source>
</evidence>
<dbReference type="GO" id="GO:0008610">
    <property type="term" value="P:lipid biosynthetic process"/>
    <property type="evidence" value="ECO:0007669"/>
    <property type="project" value="UniProtKB-ARBA"/>
</dbReference>
<dbReference type="InterPro" id="IPR000873">
    <property type="entry name" value="AMP-dep_synth/lig_dom"/>
</dbReference>
<name>A0A5S5CC51_9BACL</name>
<keyword evidence="3" id="KW-0596">Phosphopantetheine</keyword>
<evidence type="ECO:0000256" key="3">
    <source>
        <dbReference type="ARBA" id="ARBA00022450"/>
    </source>
</evidence>
<keyword evidence="5" id="KW-0436">Ligase</keyword>
<dbReference type="EMBL" id="VNHS01000003">
    <property type="protein sequence ID" value="TYP76739.1"/>
    <property type="molecule type" value="Genomic_DNA"/>
</dbReference>
<comment type="cofactor">
    <cofactor evidence="1">
        <name>pantetheine 4'-phosphate</name>
        <dbReference type="ChEBI" id="CHEBI:47942"/>
    </cofactor>
</comment>
<evidence type="ECO:0000256" key="2">
    <source>
        <dbReference type="ARBA" id="ARBA00006432"/>
    </source>
</evidence>
<proteinExistence type="inferred from homology"/>
<evidence type="ECO:0000256" key="1">
    <source>
        <dbReference type="ARBA" id="ARBA00001957"/>
    </source>
</evidence>
<dbReference type="InterPro" id="IPR010071">
    <property type="entry name" value="AA_adenyl_dom"/>
</dbReference>
<dbReference type="GO" id="GO:0044550">
    <property type="term" value="P:secondary metabolite biosynthetic process"/>
    <property type="evidence" value="ECO:0007669"/>
    <property type="project" value="UniProtKB-ARBA"/>
</dbReference>
<keyword evidence="6" id="KW-0677">Repeat</keyword>
<keyword evidence="11" id="KW-1185">Reference proteome</keyword>
<accession>A0A5S5CC51</accession>
<reference evidence="10 11" key="1">
    <citation type="submission" date="2019-07" db="EMBL/GenBank/DDBJ databases">
        <title>Genomic Encyclopedia of Type Strains, Phase III (KMG-III): the genomes of soil and plant-associated and newly described type strains.</title>
        <authorList>
            <person name="Whitman W."/>
        </authorList>
    </citation>
    <scope>NUCLEOTIDE SEQUENCE [LARGE SCALE GENOMIC DNA]</scope>
    <source>
        <strain evidence="10 11">BL24</strain>
    </source>
</reference>
<dbReference type="PANTHER" id="PTHR45527:SF1">
    <property type="entry name" value="FATTY ACID SYNTHASE"/>
    <property type="match status" value="1"/>
</dbReference>
<keyword evidence="4" id="KW-0597">Phosphoprotein</keyword>
<evidence type="ECO:0000256" key="7">
    <source>
        <dbReference type="ARBA" id="ARBA00023194"/>
    </source>
</evidence>
<dbReference type="Gene3D" id="3.30.559.30">
    <property type="entry name" value="Nonribosomal peptide synthetase, condensation domain"/>
    <property type="match status" value="1"/>
</dbReference>
<dbReference type="SUPFAM" id="SSF52777">
    <property type="entry name" value="CoA-dependent acyltransferases"/>
    <property type="match status" value="2"/>
</dbReference>
<dbReference type="FunFam" id="3.30.300.30:FF:000010">
    <property type="entry name" value="Enterobactin synthetase component F"/>
    <property type="match status" value="1"/>
</dbReference>
<dbReference type="CDD" id="cd05930">
    <property type="entry name" value="A_NRPS"/>
    <property type="match status" value="1"/>
</dbReference>
<dbReference type="Pfam" id="PF00668">
    <property type="entry name" value="Condensation"/>
    <property type="match status" value="1"/>
</dbReference>
<keyword evidence="8" id="KW-0511">Multifunctional enzyme</keyword>
<comment type="similarity">
    <text evidence="2">Belongs to the ATP-dependent AMP-binding enzyme family.</text>
</comment>
<dbReference type="InterPro" id="IPR045851">
    <property type="entry name" value="AMP-bd_C_sf"/>
</dbReference>
<dbReference type="InterPro" id="IPR020459">
    <property type="entry name" value="AMP-binding"/>
</dbReference>
<dbReference type="InterPro" id="IPR009081">
    <property type="entry name" value="PP-bd_ACP"/>
</dbReference>
<dbReference type="Gene3D" id="3.40.50.980">
    <property type="match status" value="2"/>
</dbReference>
<dbReference type="Proteomes" id="UP000323257">
    <property type="component" value="Unassembled WGS sequence"/>
</dbReference>
<dbReference type="SUPFAM" id="SSF56801">
    <property type="entry name" value="Acetyl-CoA synthetase-like"/>
    <property type="match status" value="1"/>
</dbReference>
<dbReference type="FunFam" id="3.40.50.980:FF:000002">
    <property type="entry name" value="Enterobactin synthetase component F"/>
    <property type="match status" value="1"/>
</dbReference>
<dbReference type="InterPro" id="IPR036736">
    <property type="entry name" value="ACP-like_sf"/>
</dbReference>
<comment type="caution">
    <text evidence="10">The sequence shown here is derived from an EMBL/GenBank/DDBJ whole genome shotgun (WGS) entry which is preliminary data.</text>
</comment>
<dbReference type="PRINTS" id="PR00154">
    <property type="entry name" value="AMPBINDING"/>
</dbReference>
<evidence type="ECO:0000256" key="8">
    <source>
        <dbReference type="ARBA" id="ARBA00023268"/>
    </source>
</evidence>
<dbReference type="InterPro" id="IPR001242">
    <property type="entry name" value="Condensation_dom"/>
</dbReference>
<dbReference type="Gene3D" id="2.30.38.10">
    <property type="entry name" value="Luciferase, Domain 3"/>
    <property type="match status" value="1"/>
</dbReference>
<dbReference type="AlphaFoldDB" id="A0A5S5CC51"/>
<dbReference type="GO" id="GO:0016874">
    <property type="term" value="F:ligase activity"/>
    <property type="evidence" value="ECO:0007669"/>
    <property type="project" value="UniProtKB-KW"/>
</dbReference>
<dbReference type="InterPro" id="IPR020845">
    <property type="entry name" value="AMP-binding_CS"/>
</dbReference>
<dbReference type="PANTHER" id="PTHR45527">
    <property type="entry name" value="NONRIBOSOMAL PEPTIDE SYNTHETASE"/>
    <property type="match status" value="1"/>
</dbReference>
<dbReference type="GO" id="GO:0017000">
    <property type="term" value="P:antibiotic biosynthetic process"/>
    <property type="evidence" value="ECO:0007669"/>
    <property type="project" value="UniProtKB-KW"/>
</dbReference>
<dbReference type="Gene3D" id="1.10.1200.10">
    <property type="entry name" value="ACP-like"/>
    <property type="match status" value="1"/>
</dbReference>
<gene>
    <name evidence="10" type="ORF">BCM02_103403</name>
</gene>
<dbReference type="Gene3D" id="3.30.559.10">
    <property type="entry name" value="Chloramphenicol acetyltransferase-like domain"/>
    <property type="match status" value="1"/>
</dbReference>
<dbReference type="InterPro" id="IPR023213">
    <property type="entry name" value="CAT-like_dom_sf"/>
</dbReference>
<dbReference type="FunFam" id="3.40.50.980:FF:000001">
    <property type="entry name" value="Non-ribosomal peptide synthetase"/>
    <property type="match status" value="1"/>
</dbReference>
<dbReference type="GO" id="GO:0031177">
    <property type="term" value="F:phosphopantetheine binding"/>
    <property type="evidence" value="ECO:0007669"/>
    <property type="project" value="TreeGrafter"/>
</dbReference>
<dbReference type="CDD" id="cd19531">
    <property type="entry name" value="LCL_NRPS-like"/>
    <property type="match status" value="1"/>
</dbReference>
<dbReference type="PROSITE" id="PS00455">
    <property type="entry name" value="AMP_BINDING"/>
    <property type="match status" value="1"/>
</dbReference>
<dbReference type="FunFam" id="2.30.38.10:FF:000001">
    <property type="entry name" value="Non-ribosomal peptide synthetase PvdI"/>
    <property type="match status" value="1"/>
</dbReference>
<evidence type="ECO:0000313" key="10">
    <source>
        <dbReference type="EMBL" id="TYP76739.1"/>
    </source>
</evidence>